<feature type="binding site" evidence="10">
    <location>
        <position position="110"/>
    </location>
    <ligand>
        <name>NAD(+)</name>
        <dbReference type="ChEBI" id="CHEBI:57540"/>
    </ligand>
</feature>
<protein>
    <recommendedName>
        <fullName evidence="3 11">Malate dehydrogenase</fullName>
        <ecNumber evidence="3 11">1.1.1.37</ecNumber>
    </recommendedName>
</protein>
<proteinExistence type="inferred from homology"/>
<dbReference type="InterPro" id="IPR022383">
    <property type="entry name" value="Lactate/malate_DH_C"/>
</dbReference>
<dbReference type="Gene3D" id="3.90.110.10">
    <property type="entry name" value="Lactate dehydrogenase/glycoside hydrolase, family 4, C-terminal"/>
    <property type="match status" value="1"/>
</dbReference>
<evidence type="ECO:0000256" key="12">
    <source>
        <dbReference type="RuleBase" id="RU003369"/>
    </source>
</evidence>
<evidence type="ECO:0000259" key="13">
    <source>
        <dbReference type="Pfam" id="PF00056"/>
    </source>
</evidence>
<organism evidence="15 16">
    <name type="scientific">SAR86 cluster bacterium</name>
    <dbReference type="NCBI Taxonomy" id="2030880"/>
    <lineage>
        <taxon>Bacteria</taxon>
        <taxon>Pseudomonadati</taxon>
        <taxon>Pseudomonadota</taxon>
        <taxon>Gammaproteobacteria</taxon>
        <taxon>SAR86 cluster</taxon>
    </lineage>
</organism>
<dbReference type="GO" id="GO:0006099">
    <property type="term" value="P:tricarboxylic acid cycle"/>
    <property type="evidence" value="ECO:0007669"/>
    <property type="project" value="UniProtKB-KW"/>
</dbReference>
<evidence type="ECO:0000256" key="10">
    <source>
        <dbReference type="PIRSR" id="PIRSR000102-3"/>
    </source>
</evidence>
<dbReference type="GO" id="GO:0006108">
    <property type="term" value="P:malate metabolic process"/>
    <property type="evidence" value="ECO:0007669"/>
    <property type="project" value="InterPro"/>
</dbReference>
<dbReference type="InterPro" id="IPR036291">
    <property type="entry name" value="NAD(P)-bd_dom_sf"/>
</dbReference>
<dbReference type="FunFam" id="3.90.110.10:FF:000002">
    <property type="entry name" value="Malate dehydrogenase"/>
    <property type="match status" value="1"/>
</dbReference>
<keyword evidence="5 12" id="KW-0560">Oxidoreductase</keyword>
<dbReference type="PROSITE" id="PS00068">
    <property type="entry name" value="MDH"/>
    <property type="match status" value="1"/>
</dbReference>
<dbReference type="InterPro" id="IPR001236">
    <property type="entry name" value="Lactate/malate_DH_N"/>
</dbReference>
<feature type="binding site" evidence="9">
    <location>
        <position position="136"/>
    </location>
    <ligand>
        <name>substrate</name>
    </ligand>
</feature>
<evidence type="ECO:0000256" key="4">
    <source>
        <dbReference type="ARBA" id="ARBA00022532"/>
    </source>
</evidence>
<evidence type="ECO:0000256" key="5">
    <source>
        <dbReference type="ARBA" id="ARBA00023002"/>
    </source>
</evidence>
<feature type="active site" description="Proton acceptor" evidence="8">
    <location>
        <position position="191"/>
    </location>
</feature>
<comment type="caution">
    <text evidence="15">The sequence shown here is derived from an EMBL/GenBank/DDBJ whole genome shotgun (WGS) entry which is preliminary data.</text>
</comment>
<comment type="catalytic activity">
    <reaction evidence="7 11">
        <text>(S)-malate + NAD(+) = oxaloacetate + NADH + H(+)</text>
        <dbReference type="Rhea" id="RHEA:21432"/>
        <dbReference type="ChEBI" id="CHEBI:15378"/>
        <dbReference type="ChEBI" id="CHEBI:15589"/>
        <dbReference type="ChEBI" id="CHEBI:16452"/>
        <dbReference type="ChEBI" id="CHEBI:57540"/>
        <dbReference type="ChEBI" id="CHEBI:57945"/>
        <dbReference type="EC" id="1.1.1.37"/>
    </reaction>
</comment>
<dbReference type="AlphaFoldDB" id="A0A520MYV2"/>
<dbReference type="GO" id="GO:0030060">
    <property type="term" value="F:L-malate dehydrogenase (NAD+) activity"/>
    <property type="evidence" value="ECO:0007669"/>
    <property type="project" value="UniProtKB-EC"/>
</dbReference>
<evidence type="ECO:0000256" key="6">
    <source>
        <dbReference type="ARBA" id="ARBA00023027"/>
    </source>
</evidence>
<evidence type="ECO:0000256" key="11">
    <source>
        <dbReference type="RuleBase" id="RU000422"/>
    </source>
</evidence>
<evidence type="ECO:0000256" key="1">
    <source>
        <dbReference type="ARBA" id="ARBA00003966"/>
    </source>
</evidence>
<feature type="binding site" evidence="9">
    <location>
        <position position="91"/>
    </location>
    <ligand>
        <name>substrate</name>
    </ligand>
</feature>
<sequence>MSKSIKVVVTGAAGQIAYSLIPRLVDGNTFGDKIVDLALVEIPQVVDKLKGVVMELEDSYFPKMGKVTYTDNFEEASKDADWFLLVGSIPRGIVYNGKKIEERSDLLSINGGIFVQQGEAIGKYGKDDAKILVVGNPANTNAFIGKDAANNDNQLWMAMTMLDSNRAKSILAKKTNNNVSDVKNMIIWGNHSPTMYPDSENALISGKLGSEVINDMNWMESEFIPKVQQRGKAVIDARGASSATSAAKAAIDTVIACENPTDSGDCFSAAIASDGAYDVPEGIICGYPLITLDNGSIEIKRDISLSEFAKSKFKISIDELLSEREAVKHLLK</sequence>
<evidence type="ECO:0000313" key="15">
    <source>
        <dbReference type="EMBL" id="RZO26381.1"/>
    </source>
</evidence>
<reference evidence="15 16" key="1">
    <citation type="submission" date="2019-02" db="EMBL/GenBank/DDBJ databases">
        <title>Prokaryotic population dynamics and viral predation in marine succession experiment using metagenomics: the confinement effect.</title>
        <authorList>
            <person name="Haro-Moreno J.M."/>
            <person name="Rodriguez-Valera F."/>
            <person name="Lopez-Perez M."/>
        </authorList>
    </citation>
    <scope>NUCLEOTIDE SEQUENCE [LARGE SCALE GENOMIC DNA]</scope>
    <source>
        <strain evidence="15">MED-G160</strain>
    </source>
</reference>
<evidence type="ECO:0000259" key="14">
    <source>
        <dbReference type="Pfam" id="PF02866"/>
    </source>
</evidence>
<feature type="domain" description="Lactate/malate dehydrogenase N-terminal" evidence="13">
    <location>
        <begin position="5"/>
        <end position="153"/>
    </location>
</feature>
<keyword evidence="6 10" id="KW-0520">NAD</keyword>
<feature type="binding site" evidence="9">
    <location>
        <position position="166"/>
    </location>
    <ligand>
        <name>substrate</name>
    </ligand>
</feature>
<dbReference type="PIRSF" id="PIRSF000102">
    <property type="entry name" value="Lac_mal_DH"/>
    <property type="match status" value="1"/>
</dbReference>
<feature type="binding site" evidence="10">
    <location>
        <begin position="134"/>
        <end position="136"/>
    </location>
    <ligand>
        <name>NAD(+)</name>
        <dbReference type="ChEBI" id="CHEBI:57540"/>
    </ligand>
</feature>
<evidence type="ECO:0000256" key="2">
    <source>
        <dbReference type="ARBA" id="ARBA00009613"/>
    </source>
</evidence>
<dbReference type="EMBL" id="SHBF01000027">
    <property type="protein sequence ID" value="RZO26381.1"/>
    <property type="molecule type" value="Genomic_DNA"/>
</dbReference>
<dbReference type="Gene3D" id="3.40.50.720">
    <property type="entry name" value="NAD(P)-binding Rossmann-like Domain"/>
    <property type="match status" value="1"/>
</dbReference>
<dbReference type="NCBIfam" id="TIGR01759">
    <property type="entry name" value="MalateDH-SF1"/>
    <property type="match status" value="1"/>
</dbReference>
<dbReference type="Pfam" id="PF02866">
    <property type="entry name" value="Ldh_1_C"/>
    <property type="match status" value="1"/>
</dbReference>
<evidence type="ECO:0000256" key="9">
    <source>
        <dbReference type="PIRSR" id="PIRSR000102-2"/>
    </source>
</evidence>
<keyword evidence="4 11" id="KW-0816">Tricarboxylic acid cycle</keyword>
<dbReference type="InterPro" id="IPR001557">
    <property type="entry name" value="L-lactate/malate_DH"/>
</dbReference>
<feature type="binding site" evidence="9">
    <location>
        <position position="103"/>
    </location>
    <ligand>
        <name>substrate</name>
    </ligand>
</feature>
<evidence type="ECO:0000256" key="3">
    <source>
        <dbReference type="ARBA" id="ARBA00012995"/>
    </source>
</evidence>
<dbReference type="Proteomes" id="UP000318710">
    <property type="component" value="Unassembled WGS sequence"/>
</dbReference>
<dbReference type="NCBIfam" id="NF003916">
    <property type="entry name" value="PRK05442.1"/>
    <property type="match status" value="1"/>
</dbReference>
<dbReference type="EC" id="1.1.1.37" evidence="3 11"/>
<dbReference type="Pfam" id="PF00056">
    <property type="entry name" value="Ldh_1_N"/>
    <property type="match status" value="1"/>
</dbReference>
<dbReference type="InterPro" id="IPR001252">
    <property type="entry name" value="Malate_DH_AS"/>
</dbReference>
<gene>
    <name evidence="15" type="ORF">EVA93_04110</name>
</gene>
<accession>A0A520MYV2</accession>
<evidence type="ECO:0000256" key="7">
    <source>
        <dbReference type="ARBA" id="ARBA00048313"/>
    </source>
</evidence>
<dbReference type="InterPro" id="IPR010945">
    <property type="entry name" value="Malate_DH_type2"/>
</dbReference>
<comment type="function">
    <text evidence="1">Catalyzes the reversible oxidation of malate to oxaloacetate.</text>
</comment>
<feature type="domain" description="Lactate/malate dehydrogenase C-terminal" evidence="14">
    <location>
        <begin position="160"/>
        <end position="329"/>
    </location>
</feature>
<evidence type="ECO:0000313" key="16">
    <source>
        <dbReference type="Proteomes" id="UP000318710"/>
    </source>
</evidence>
<evidence type="ECO:0000256" key="8">
    <source>
        <dbReference type="PIRSR" id="PIRSR000102-1"/>
    </source>
</evidence>
<dbReference type="PANTHER" id="PTHR23382">
    <property type="entry name" value="MALATE DEHYDROGENASE"/>
    <property type="match status" value="1"/>
</dbReference>
<name>A0A520MYV2_9GAMM</name>
<dbReference type="InterPro" id="IPR015955">
    <property type="entry name" value="Lactate_DH/Glyco_Ohase_4_C"/>
</dbReference>
<dbReference type="FunFam" id="3.40.50.720:FF:000010">
    <property type="entry name" value="Malate dehydrogenase"/>
    <property type="match status" value="1"/>
</dbReference>
<dbReference type="SUPFAM" id="SSF56327">
    <property type="entry name" value="LDH C-terminal domain-like"/>
    <property type="match status" value="1"/>
</dbReference>
<comment type="similarity">
    <text evidence="2">Belongs to the LDH/MDH superfamily. MDH type 2 family.</text>
</comment>
<dbReference type="SUPFAM" id="SSF51735">
    <property type="entry name" value="NAD(P)-binding Rossmann-fold domains"/>
    <property type="match status" value="1"/>
</dbReference>